<dbReference type="EMBL" id="GBXM01089578">
    <property type="protein sequence ID" value="JAH18999.1"/>
    <property type="molecule type" value="Transcribed_RNA"/>
</dbReference>
<dbReference type="AlphaFoldDB" id="A0A0E9QQB6"/>
<name>A0A0E9QQB6_ANGAN</name>
<reference evidence="1" key="1">
    <citation type="submission" date="2014-11" db="EMBL/GenBank/DDBJ databases">
        <authorList>
            <person name="Amaro Gonzalez C."/>
        </authorList>
    </citation>
    <scope>NUCLEOTIDE SEQUENCE</scope>
</reference>
<sequence length="47" mass="4951">MAFWMGSGPCLFEGVVSASDVLVSPCLFLSPLVACSLFTSRVDCYSG</sequence>
<proteinExistence type="predicted"/>
<accession>A0A0E9QQB6</accession>
<organism evidence="1">
    <name type="scientific">Anguilla anguilla</name>
    <name type="common">European freshwater eel</name>
    <name type="synonym">Muraena anguilla</name>
    <dbReference type="NCBI Taxonomy" id="7936"/>
    <lineage>
        <taxon>Eukaryota</taxon>
        <taxon>Metazoa</taxon>
        <taxon>Chordata</taxon>
        <taxon>Craniata</taxon>
        <taxon>Vertebrata</taxon>
        <taxon>Euteleostomi</taxon>
        <taxon>Actinopterygii</taxon>
        <taxon>Neopterygii</taxon>
        <taxon>Teleostei</taxon>
        <taxon>Anguilliformes</taxon>
        <taxon>Anguillidae</taxon>
        <taxon>Anguilla</taxon>
    </lineage>
</organism>
<protein>
    <submittedName>
        <fullName evidence="1">Uncharacterized protein</fullName>
    </submittedName>
</protein>
<evidence type="ECO:0000313" key="1">
    <source>
        <dbReference type="EMBL" id="JAH18999.1"/>
    </source>
</evidence>
<reference evidence="1" key="2">
    <citation type="journal article" date="2015" name="Fish Shellfish Immunol.">
        <title>Early steps in the European eel (Anguilla anguilla)-Vibrio vulnificus interaction in the gills: Role of the RtxA13 toxin.</title>
        <authorList>
            <person name="Callol A."/>
            <person name="Pajuelo D."/>
            <person name="Ebbesson L."/>
            <person name="Teles M."/>
            <person name="MacKenzie S."/>
            <person name="Amaro C."/>
        </authorList>
    </citation>
    <scope>NUCLEOTIDE SEQUENCE</scope>
</reference>